<dbReference type="AlphaFoldDB" id="A0A834CDM0"/>
<name>A0A834CDM0_ORYME</name>
<gene>
    <name evidence="1" type="ORF">FQA47_005944</name>
</gene>
<reference evidence="1" key="1">
    <citation type="journal article" name="BMC Genomics">
        <title>Long-read sequencing and de novo genome assembly of marine medaka (Oryzias melastigma).</title>
        <authorList>
            <person name="Liang P."/>
            <person name="Saqib H.S.A."/>
            <person name="Ni X."/>
            <person name="Shen Y."/>
        </authorList>
    </citation>
    <scope>NUCLEOTIDE SEQUENCE</scope>
    <source>
        <strain evidence="1">Bigg-433</strain>
    </source>
</reference>
<proteinExistence type="predicted"/>
<accession>A0A834CDM0</accession>
<protein>
    <submittedName>
        <fullName evidence="1">Uncharacterized protein</fullName>
    </submittedName>
</protein>
<evidence type="ECO:0000313" key="1">
    <source>
        <dbReference type="EMBL" id="KAF6727570.1"/>
    </source>
</evidence>
<evidence type="ECO:0000313" key="2">
    <source>
        <dbReference type="Proteomes" id="UP000646548"/>
    </source>
</evidence>
<dbReference type="Proteomes" id="UP000646548">
    <property type="component" value="Unassembled WGS sequence"/>
</dbReference>
<comment type="caution">
    <text evidence="1">The sequence shown here is derived from an EMBL/GenBank/DDBJ whole genome shotgun (WGS) entry which is preliminary data.</text>
</comment>
<sequence>MVLMSGSCAAKAEARLLCGGAPIRLLKLLSCCEGERGGAPSLPLFVVGKPLRFWGRASRLRPAPTFRVTAVVGAVEADHQHGVMNVSRENTYLERSRRGRITAGERGAAVFA</sequence>
<organism evidence="1 2">
    <name type="scientific">Oryzias melastigma</name>
    <name type="common">Marine medaka</name>
    <dbReference type="NCBI Taxonomy" id="30732"/>
    <lineage>
        <taxon>Eukaryota</taxon>
        <taxon>Metazoa</taxon>
        <taxon>Chordata</taxon>
        <taxon>Craniata</taxon>
        <taxon>Vertebrata</taxon>
        <taxon>Euteleostomi</taxon>
        <taxon>Actinopterygii</taxon>
        <taxon>Neopterygii</taxon>
        <taxon>Teleostei</taxon>
        <taxon>Neoteleostei</taxon>
        <taxon>Acanthomorphata</taxon>
        <taxon>Ovalentaria</taxon>
        <taxon>Atherinomorphae</taxon>
        <taxon>Beloniformes</taxon>
        <taxon>Adrianichthyidae</taxon>
        <taxon>Oryziinae</taxon>
        <taxon>Oryzias</taxon>
    </lineage>
</organism>
<dbReference type="EMBL" id="WKFB01000300">
    <property type="protein sequence ID" value="KAF6727570.1"/>
    <property type="molecule type" value="Genomic_DNA"/>
</dbReference>